<gene>
    <name evidence="2" type="ORF">ABGN05_07995</name>
</gene>
<evidence type="ECO:0000313" key="3">
    <source>
        <dbReference type="Proteomes" id="UP001556692"/>
    </source>
</evidence>
<sequence>MPTESLIVVTAVLAAFAFFSAIVIFGDLTWNGTGKGAPGKRTS</sequence>
<reference evidence="2 3" key="1">
    <citation type="submission" date="2024-05" db="EMBL/GenBank/DDBJ databases">
        <authorList>
            <person name="Jiang F."/>
        </authorList>
    </citation>
    <scope>NUCLEOTIDE SEQUENCE [LARGE SCALE GENOMIC DNA]</scope>
    <source>
        <strain evidence="2 3">LZ166</strain>
    </source>
</reference>
<keyword evidence="1" id="KW-0812">Transmembrane</keyword>
<evidence type="ECO:0000313" key="2">
    <source>
        <dbReference type="EMBL" id="MEX0405597.1"/>
    </source>
</evidence>
<keyword evidence="3" id="KW-1185">Reference proteome</keyword>
<name>A0ABV3SFT8_9HYPH</name>
<comment type="caution">
    <text evidence="2">The sequence shown here is derived from an EMBL/GenBank/DDBJ whole genome shotgun (WGS) entry which is preliminary data.</text>
</comment>
<organism evidence="2 3">
    <name type="scientific">Aquibium pacificus</name>
    <dbReference type="NCBI Taxonomy" id="3153579"/>
    <lineage>
        <taxon>Bacteria</taxon>
        <taxon>Pseudomonadati</taxon>
        <taxon>Pseudomonadota</taxon>
        <taxon>Alphaproteobacteria</taxon>
        <taxon>Hyphomicrobiales</taxon>
        <taxon>Phyllobacteriaceae</taxon>
        <taxon>Aquibium</taxon>
    </lineage>
</organism>
<dbReference type="Proteomes" id="UP001556692">
    <property type="component" value="Unassembled WGS sequence"/>
</dbReference>
<dbReference type="RefSeq" id="WP_367953488.1">
    <property type="nucleotide sequence ID" value="NZ_JBDPGJ010000002.1"/>
</dbReference>
<protein>
    <submittedName>
        <fullName evidence="2">Uncharacterized protein</fullName>
    </submittedName>
</protein>
<feature type="transmembrane region" description="Helical" evidence="1">
    <location>
        <begin position="6"/>
        <end position="25"/>
    </location>
</feature>
<evidence type="ECO:0000256" key="1">
    <source>
        <dbReference type="SAM" id="Phobius"/>
    </source>
</evidence>
<keyword evidence="1" id="KW-1133">Transmembrane helix</keyword>
<accession>A0ABV3SFT8</accession>
<keyword evidence="1" id="KW-0472">Membrane</keyword>
<proteinExistence type="predicted"/>
<dbReference type="EMBL" id="JBDPGJ010000002">
    <property type="protein sequence ID" value="MEX0405597.1"/>
    <property type="molecule type" value="Genomic_DNA"/>
</dbReference>